<reference evidence="6" key="1">
    <citation type="submission" date="2023-02" db="EMBL/GenBank/DDBJ databases">
        <title>Nocardiopsis ansamitocini NBRC 112285.</title>
        <authorList>
            <person name="Ichikawa N."/>
            <person name="Sato H."/>
            <person name="Tonouchi N."/>
        </authorList>
    </citation>
    <scope>NUCLEOTIDE SEQUENCE</scope>
    <source>
        <strain evidence="6">NBRC 112285</strain>
    </source>
</reference>
<dbReference type="Proteomes" id="UP001165092">
    <property type="component" value="Unassembled WGS sequence"/>
</dbReference>
<dbReference type="Gene3D" id="1.10.10.60">
    <property type="entry name" value="Homeodomain-like"/>
    <property type="match status" value="1"/>
</dbReference>
<dbReference type="PANTHER" id="PTHR30055">
    <property type="entry name" value="HTH-TYPE TRANSCRIPTIONAL REGULATOR RUTR"/>
    <property type="match status" value="1"/>
</dbReference>
<evidence type="ECO:0000313" key="7">
    <source>
        <dbReference type="Proteomes" id="UP001165092"/>
    </source>
</evidence>
<feature type="DNA-binding region" description="H-T-H motif" evidence="4">
    <location>
        <begin position="44"/>
        <end position="63"/>
    </location>
</feature>
<dbReference type="PANTHER" id="PTHR30055:SF234">
    <property type="entry name" value="HTH-TYPE TRANSCRIPTIONAL REGULATOR BETI"/>
    <property type="match status" value="1"/>
</dbReference>
<dbReference type="SUPFAM" id="SSF46689">
    <property type="entry name" value="Homeodomain-like"/>
    <property type="match status" value="1"/>
</dbReference>
<keyword evidence="1" id="KW-0805">Transcription regulation</keyword>
<evidence type="ECO:0000313" key="6">
    <source>
        <dbReference type="EMBL" id="GLU49752.1"/>
    </source>
</evidence>
<dbReference type="PROSITE" id="PS01081">
    <property type="entry name" value="HTH_TETR_1"/>
    <property type="match status" value="1"/>
</dbReference>
<evidence type="ECO:0000256" key="1">
    <source>
        <dbReference type="ARBA" id="ARBA00023015"/>
    </source>
</evidence>
<dbReference type="Gene3D" id="1.10.357.10">
    <property type="entry name" value="Tetracycline Repressor, domain 2"/>
    <property type="match status" value="1"/>
</dbReference>
<protein>
    <submittedName>
        <fullName evidence="6">TetR family transcriptional regulator</fullName>
    </submittedName>
</protein>
<keyword evidence="2 4" id="KW-0238">DNA-binding</keyword>
<evidence type="ECO:0000256" key="4">
    <source>
        <dbReference type="PROSITE-ProRule" id="PRU00335"/>
    </source>
</evidence>
<dbReference type="PRINTS" id="PR00455">
    <property type="entry name" value="HTHTETR"/>
</dbReference>
<dbReference type="InterPro" id="IPR023772">
    <property type="entry name" value="DNA-bd_HTH_TetR-type_CS"/>
</dbReference>
<dbReference type="InterPro" id="IPR050109">
    <property type="entry name" value="HTH-type_TetR-like_transc_reg"/>
</dbReference>
<dbReference type="GO" id="GO:0000976">
    <property type="term" value="F:transcription cis-regulatory region binding"/>
    <property type="evidence" value="ECO:0007669"/>
    <property type="project" value="TreeGrafter"/>
</dbReference>
<evidence type="ECO:0000256" key="2">
    <source>
        <dbReference type="ARBA" id="ARBA00023125"/>
    </source>
</evidence>
<organism evidence="6 7">
    <name type="scientific">Nocardiopsis ansamitocini</name>
    <dbReference type="NCBI Taxonomy" id="1670832"/>
    <lineage>
        <taxon>Bacteria</taxon>
        <taxon>Bacillati</taxon>
        <taxon>Actinomycetota</taxon>
        <taxon>Actinomycetes</taxon>
        <taxon>Streptosporangiales</taxon>
        <taxon>Nocardiopsidaceae</taxon>
        <taxon>Nocardiopsis</taxon>
    </lineage>
</organism>
<dbReference type="InterPro" id="IPR036271">
    <property type="entry name" value="Tet_transcr_reg_TetR-rel_C_sf"/>
</dbReference>
<dbReference type="Pfam" id="PF00440">
    <property type="entry name" value="TetR_N"/>
    <property type="match status" value="1"/>
</dbReference>
<keyword evidence="7" id="KW-1185">Reference proteome</keyword>
<feature type="domain" description="HTH tetR-type" evidence="5">
    <location>
        <begin position="21"/>
        <end position="81"/>
    </location>
</feature>
<dbReference type="InterPro" id="IPR001647">
    <property type="entry name" value="HTH_TetR"/>
</dbReference>
<evidence type="ECO:0000259" key="5">
    <source>
        <dbReference type="PROSITE" id="PS50977"/>
    </source>
</evidence>
<keyword evidence="3" id="KW-0804">Transcription</keyword>
<dbReference type="GO" id="GO:0003700">
    <property type="term" value="F:DNA-binding transcription factor activity"/>
    <property type="evidence" value="ECO:0007669"/>
    <property type="project" value="TreeGrafter"/>
</dbReference>
<dbReference type="InterPro" id="IPR009057">
    <property type="entry name" value="Homeodomain-like_sf"/>
</dbReference>
<proteinExistence type="predicted"/>
<sequence length="214" mass="23975">MWPENNSDGQETPPRRSFIEEARRAQIIGAAITTIAETGFDAASLAQIAARAGISKGVISYHFAGKDELMEQVVTQVYTSVTESTLPRVLEQESAIAMLRTHILTIAAYMRDHREQLMALREIFTKFRTPEGRPHYGITANEGIYEALEGLYRAGQDSGEFRPFDTRVMAVSQQAGIDSMFDYWATHPDHDLDIHARELADLFEYAVRPQSPGP</sequence>
<dbReference type="RefSeq" id="WP_285761297.1">
    <property type="nucleotide sequence ID" value="NZ_BSQG01000009.1"/>
</dbReference>
<accession>A0A9W6PA05</accession>
<gene>
    <name evidence="6" type="ORF">Nans01_41030</name>
</gene>
<dbReference type="EMBL" id="BSQG01000009">
    <property type="protein sequence ID" value="GLU49752.1"/>
    <property type="molecule type" value="Genomic_DNA"/>
</dbReference>
<name>A0A9W6PA05_9ACTN</name>
<comment type="caution">
    <text evidence="6">The sequence shown here is derived from an EMBL/GenBank/DDBJ whole genome shotgun (WGS) entry which is preliminary data.</text>
</comment>
<dbReference type="SUPFAM" id="SSF48498">
    <property type="entry name" value="Tetracyclin repressor-like, C-terminal domain"/>
    <property type="match status" value="1"/>
</dbReference>
<dbReference type="PROSITE" id="PS50977">
    <property type="entry name" value="HTH_TETR_2"/>
    <property type="match status" value="1"/>
</dbReference>
<evidence type="ECO:0000256" key="3">
    <source>
        <dbReference type="ARBA" id="ARBA00023163"/>
    </source>
</evidence>
<dbReference type="AlphaFoldDB" id="A0A9W6PA05"/>